<evidence type="ECO:0000256" key="13">
    <source>
        <dbReference type="ARBA" id="ARBA00022984"/>
    </source>
</evidence>
<reference evidence="21 22" key="1">
    <citation type="submission" date="2017-08" db="EMBL/GenBank/DDBJ databases">
        <title>Infants hospitalized years apart are colonized by the same room-sourced microbial strains.</title>
        <authorList>
            <person name="Brooks B."/>
            <person name="Olm M.R."/>
            <person name="Firek B.A."/>
            <person name="Baker R."/>
            <person name="Thomas B.C."/>
            <person name="Morowitz M.J."/>
            <person name="Banfield J.F."/>
        </authorList>
    </citation>
    <scope>NUCLEOTIDE SEQUENCE [LARGE SCALE GENOMIC DNA]</scope>
    <source>
        <strain evidence="21">S2_005_002_R2_29</strain>
    </source>
</reference>
<evidence type="ECO:0000256" key="17">
    <source>
        <dbReference type="ARBA" id="ARBA00031026"/>
    </source>
</evidence>
<dbReference type="Pfam" id="PF02873">
    <property type="entry name" value="MurB_C"/>
    <property type="match status" value="1"/>
</dbReference>
<dbReference type="SUPFAM" id="SSF56194">
    <property type="entry name" value="Uridine diphospho-N-Acetylenolpyruvylglucosamine reductase, MurB, C-terminal domain"/>
    <property type="match status" value="1"/>
</dbReference>
<comment type="pathway">
    <text evidence="4 19">Cell wall biogenesis; peptidoglycan biosynthesis.</text>
</comment>
<evidence type="ECO:0000313" key="21">
    <source>
        <dbReference type="EMBL" id="PZQ43439.1"/>
    </source>
</evidence>
<evidence type="ECO:0000313" key="22">
    <source>
        <dbReference type="Proteomes" id="UP000249417"/>
    </source>
</evidence>
<dbReference type="PANTHER" id="PTHR21071:SF4">
    <property type="entry name" value="UDP-N-ACETYLENOLPYRUVOYLGLUCOSAMINE REDUCTASE"/>
    <property type="match status" value="1"/>
</dbReference>
<dbReference type="GO" id="GO:0009252">
    <property type="term" value="P:peptidoglycan biosynthetic process"/>
    <property type="evidence" value="ECO:0007669"/>
    <property type="project" value="UniProtKB-UniRule"/>
</dbReference>
<evidence type="ECO:0000256" key="9">
    <source>
        <dbReference type="ARBA" id="ARBA00022630"/>
    </source>
</evidence>
<feature type="active site" evidence="19">
    <location>
        <position position="294"/>
    </location>
</feature>
<comment type="caution">
    <text evidence="21">The sequence shown here is derived from an EMBL/GenBank/DDBJ whole genome shotgun (WGS) entry which is preliminary data.</text>
</comment>
<dbReference type="Gene3D" id="3.90.78.10">
    <property type="entry name" value="UDP-N-acetylenolpyruvoylglucosamine reductase, C-terminal domain"/>
    <property type="match status" value="1"/>
</dbReference>
<dbReference type="UniPathway" id="UPA00219"/>
<keyword evidence="12 19" id="KW-0133">Cell shape</keyword>
<dbReference type="Gene3D" id="3.30.465.10">
    <property type="match status" value="1"/>
</dbReference>
<keyword evidence="10 19" id="KW-0274">FAD</keyword>
<dbReference type="InterPro" id="IPR003170">
    <property type="entry name" value="MurB"/>
</dbReference>
<organism evidence="21 22">
    <name type="scientific">Micavibrio aeruginosavorus</name>
    <dbReference type="NCBI Taxonomy" id="349221"/>
    <lineage>
        <taxon>Bacteria</taxon>
        <taxon>Pseudomonadati</taxon>
        <taxon>Bdellovibrionota</taxon>
        <taxon>Bdellovibrionia</taxon>
        <taxon>Bdellovibrionales</taxon>
        <taxon>Pseudobdellovibrionaceae</taxon>
        <taxon>Micavibrio</taxon>
    </lineage>
</organism>
<evidence type="ECO:0000256" key="4">
    <source>
        <dbReference type="ARBA" id="ARBA00004752"/>
    </source>
</evidence>
<comment type="subcellular location">
    <subcellularLocation>
        <location evidence="3 19">Cytoplasm</location>
    </subcellularLocation>
</comment>
<evidence type="ECO:0000256" key="16">
    <source>
        <dbReference type="ARBA" id="ARBA00023316"/>
    </source>
</evidence>
<dbReference type="Proteomes" id="UP000249417">
    <property type="component" value="Unassembled WGS sequence"/>
</dbReference>
<dbReference type="GO" id="GO:0051301">
    <property type="term" value="P:cell division"/>
    <property type="evidence" value="ECO:0007669"/>
    <property type="project" value="UniProtKB-KW"/>
</dbReference>
<proteinExistence type="inferred from homology"/>
<protein>
    <recommendedName>
        <fullName evidence="6 19">UDP-N-acetylenolpyruvoylglucosamine reductase</fullName>
        <ecNumber evidence="5 19">1.3.1.98</ecNumber>
    </recommendedName>
    <alternativeName>
        <fullName evidence="17 19">UDP-N-acetylmuramate dehydrogenase</fullName>
    </alternativeName>
</protein>
<feature type="active site" description="Proton donor" evidence="19">
    <location>
        <position position="223"/>
    </location>
</feature>
<comment type="similarity">
    <text evidence="19">Belongs to the MurB family.</text>
</comment>
<dbReference type="NCBIfam" id="NF010480">
    <property type="entry name" value="PRK13905.1"/>
    <property type="match status" value="1"/>
</dbReference>
<evidence type="ECO:0000256" key="19">
    <source>
        <dbReference type="HAMAP-Rule" id="MF_00037"/>
    </source>
</evidence>
<evidence type="ECO:0000256" key="8">
    <source>
        <dbReference type="ARBA" id="ARBA00022618"/>
    </source>
</evidence>
<dbReference type="EC" id="1.3.1.98" evidence="5 19"/>
<dbReference type="InterPro" id="IPR006094">
    <property type="entry name" value="Oxid_FAD_bind_N"/>
</dbReference>
<dbReference type="InterPro" id="IPR036635">
    <property type="entry name" value="MurB_C_sf"/>
</dbReference>
<dbReference type="Pfam" id="PF01565">
    <property type="entry name" value="FAD_binding_4"/>
    <property type="match status" value="1"/>
</dbReference>
<keyword evidence="13 19" id="KW-0573">Peptidoglycan synthesis</keyword>
<evidence type="ECO:0000256" key="1">
    <source>
        <dbReference type="ARBA" id="ARBA00001974"/>
    </source>
</evidence>
<evidence type="ECO:0000256" key="2">
    <source>
        <dbReference type="ARBA" id="ARBA00003921"/>
    </source>
</evidence>
<comment type="catalytic activity">
    <reaction evidence="18 19">
        <text>UDP-N-acetyl-alpha-D-muramate + NADP(+) = UDP-N-acetyl-3-O-(1-carboxyvinyl)-alpha-D-glucosamine + NADPH + H(+)</text>
        <dbReference type="Rhea" id="RHEA:12248"/>
        <dbReference type="ChEBI" id="CHEBI:15378"/>
        <dbReference type="ChEBI" id="CHEBI:57783"/>
        <dbReference type="ChEBI" id="CHEBI:58349"/>
        <dbReference type="ChEBI" id="CHEBI:68483"/>
        <dbReference type="ChEBI" id="CHEBI:70757"/>
        <dbReference type="EC" id="1.3.1.98"/>
    </reaction>
</comment>
<evidence type="ECO:0000256" key="11">
    <source>
        <dbReference type="ARBA" id="ARBA00022857"/>
    </source>
</evidence>
<dbReference type="InterPro" id="IPR036318">
    <property type="entry name" value="FAD-bd_PCMH-like_sf"/>
</dbReference>
<dbReference type="InterPro" id="IPR016167">
    <property type="entry name" value="FAD-bd_PCMH_sub1"/>
</dbReference>
<dbReference type="AlphaFoldDB" id="A0A2W5MTB4"/>
<dbReference type="HAMAP" id="MF_00037">
    <property type="entry name" value="MurB"/>
    <property type="match status" value="1"/>
</dbReference>
<feature type="active site" evidence="19">
    <location>
        <position position="174"/>
    </location>
</feature>
<evidence type="ECO:0000256" key="6">
    <source>
        <dbReference type="ARBA" id="ARBA00015188"/>
    </source>
</evidence>
<dbReference type="GO" id="GO:0071555">
    <property type="term" value="P:cell wall organization"/>
    <property type="evidence" value="ECO:0007669"/>
    <property type="project" value="UniProtKB-KW"/>
</dbReference>
<dbReference type="PROSITE" id="PS51387">
    <property type="entry name" value="FAD_PCMH"/>
    <property type="match status" value="1"/>
</dbReference>
<dbReference type="PANTHER" id="PTHR21071">
    <property type="entry name" value="UDP-N-ACETYLENOLPYRUVOYLGLUCOSAMINE REDUCTASE"/>
    <property type="match status" value="1"/>
</dbReference>
<accession>A0A2W5MTB4</accession>
<dbReference type="InterPro" id="IPR016169">
    <property type="entry name" value="FAD-bd_PCMH_sub2"/>
</dbReference>
<name>A0A2W5MTB4_9BACT</name>
<dbReference type="InterPro" id="IPR016166">
    <property type="entry name" value="FAD-bd_PCMH"/>
</dbReference>
<sequence>MKAQLAMSTLPPVRGRYTENAALGEAGWFKCGGKAEILFKPADLADLQDFLKNCPADIPVHVFGALSNTIVRDGGLPGVTIRLGREFSGIEAMGETVKAGALALDANVAQVAAESGIGGLEFLSGIPGTIGGALRMNAGCYGTEMKDILLSCEAVDRTGKLHTFTPDQMDMTYRHTGVPDGYIFVSATMKGREDMADLVLGRMAEIKMKREESQPIREKTGGSTFANPPGDQKVWQLIDAVGGRGLQIGGALMSEKHCNFMINDGSATSADLENLGEELIKRVREKFGIALRWEIKRVGVA</sequence>
<dbReference type="GO" id="GO:0071949">
    <property type="term" value="F:FAD binding"/>
    <property type="evidence" value="ECO:0007669"/>
    <property type="project" value="InterPro"/>
</dbReference>
<dbReference type="InterPro" id="IPR011601">
    <property type="entry name" value="MurB_C"/>
</dbReference>
<dbReference type="GO" id="GO:0005829">
    <property type="term" value="C:cytosol"/>
    <property type="evidence" value="ECO:0007669"/>
    <property type="project" value="TreeGrafter"/>
</dbReference>
<gene>
    <name evidence="19" type="primary">murB</name>
    <name evidence="21" type="ORF">DI551_12160</name>
</gene>
<evidence type="ECO:0000256" key="18">
    <source>
        <dbReference type="ARBA" id="ARBA00048914"/>
    </source>
</evidence>
<evidence type="ECO:0000256" key="12">
    <source>
        <dbReference type="ARBA" id="ARBA00022960"/>
    </source>
</evidence>
<evidence type="ECO:0000256" key="10">
    <source>
        <dbReference type="ARBA" id="ARBA00022827"/>
    </source>
</evidence>
<dbReference type="Gene3D" id="3.30.43.10">
    <property type="entry name" value="Uridine Diphospho-n-acetylenolpyruvylglucosamine Reductase, domain 2"/>
    <property type="match status" value="1"/>
</dbReference>
<keyword evidence="11 19" id="KW-0521">NADP</keyword>
<keyword evidence="7 19" id="KW-0963">Cytoplasm</keyword>
<keyword evidence="15 19" id="KW-0131">Cell cycle</keyword>
<evidence type="ECO:0000259" key="20">
    <source>
        <dbReference type="PROSITE" id="PS51387"/>
    </source>
</evidence>
<evidence type="ECO:0000256" key="5">
    <source>
        <dbReference type="ARBA" id="ARBA00012518"/>
    </source>
</evidence>
<comment type="cofactor">
    <cofactor evidence="1 19">
        <name>FAD</name>
        <dbReference type="ChEBI" id="CHEBI:57692"/>
    </cofactor>
</comment>
<evidence type="ECO:0000256" key="14">
    <source>
        <dbReference type="ARBA" id="ARBA00023002"/>
    </source>
</evidence>
<keyword evidence="16 19" id="KW-0961">Cell wall biogenesis/degradation</keyword>
<keyword evidence="14 19" id="KW-0560">Oxidoreductase</keyword>
<dbReference type="EMBL" id="QFQB01000155">
    <property type="protein sequence ID" value="PZQ43439.1"/>
    <property type="molecule type" value="Genomic_DNA"/>
</dbReference>
<evidence type="ECO:0000256" key="15">
    <source>
        <dbReference type="ARBA" id="ARBA00023306"/>
    </source>
</evidence>
<dbReference type="GO" id="GO:0008360">
    <property type="term" value="P:regulation of cell shape"/>
    <property type="evidence" value="ECO:0007669"/>
    <property type="project" value="UniProtKB-KW"/>
</dbReference>
<keyword evidence="8 19" id="KW-0132">Cell division</keyword>
<comment type="function">
    <text evidence="2 19">Cell wall formation.</text>
</comment>
<dbReference type="GO" id="GO:0008762">
    <property type="term" value="F:UDP-N-acetylmuramate dehydrogenase activity"/>
    <property type="evidence" value="ECO:0007669"/>
    <property type="project" value="UniProtKB-UniRule"/>
</dbReference>
<dbReference type="SUPFAM" id="SSF56176">
    <property type="entry name" value="FAD-binding/transporter-associated domain-like"/>
    <property type="match status" value="1"/>
</dbReference>
<feature type="domain" description="FAD-binding PCMH-type" evidence="20">
    <location>
        <begin position="30"/>
        <end position="194"/>
    </location>
</feature>
<keyword evidence="9 19" id="KW-0285">Flavoprotein</keyword>
<dbReference type="NCBIfam" id="TIGR00179">
    <property type="entry name" value="murB"/>
    <property type="match status" value="1"/>
</dbReference>
<evidence type="ECO:0000256" key="7">
    <source>
        <dbReference type="ARBA" id="ARBA00022490"/>
    </source>
</evidence>
<evidence type="ECO:0000256" key="3">
    <source>
        <dbReference type="ARBA" id="ARBA00004496"/>
    </source>
</evidence>